<dbReference type="PANTHER" id="PTHR24092">
    <property type="entry name" value="PROBABLE PHOSPHOLIPID-TRANSPORTING ATPASE"/>
    <property type="match status" value="1"/>
</dbReference>
<proteinExistence type="predicted"/>
<comment type="caution">
    <text evidence="15">The sequence shown here is derived from an EMBL/GenBank/DDBJ whole genome shotgun (WGS) entry which is preliminary data.</text>
</comment>
<evidence type="ECO:0000259" key="14">
    <source>
        <dbReference type="Pfam" id="PF17917"/>
    </source>
</evidence>
<evidence type="ECO:0000256" key="3">
    <source>
        <dbReference type="ARBA" id="ARBA00022692"/>
    </source>
</evidence>
<dbReference type="Pfam" id="PF16209">
    <property type="entry name" value="PhoLip_ATPase_N"/>
    <property type="match status" value="1"/>
</dbReference>
<evidence type="ECO:0000256" key="2">
    <source>
        <dbReference type="ARBA" id="ARBA00022679"/>
    </source>
</evidence>
<feature type="transmembrane region" description="Helical" evidence="11">
    <location>
        <begin position="364"/>
        <end position="383"/>
    </location>
</feature>
<evidence type="ECO:0000259" key="12">
    <source>
        <dbReference type="Pfam" id="PF00122"/>
    </source>
</evidence>
<dbReference type="GO" id="GO:0016787">
    <property type="term" value="F:hydrolase activity"/>
    <property type="evidence" value="ECO:0007669"/>
    <property type="project" value="UniProtKB-KW"/>
</dbReference>
<evidence type="ECO:0000256" key="10">
    <source>
        <dbReference type="ARBA" id="ARBA00023136"/>
    </source>
</evidence>
<dbReference type="SUPFAM" id="SSF56672">
    <property type="entry name" value="DNA/RNA polymerases"/>
    <property type="match status" value="1"/>
</dbReference>
<dbReference type="GO" id="GO:0000166">
    <property type="term" value="F:nucleotide binding"/>
    <property type="evidence" value="ECO:0007669"/>
    <property type="project" value="InterPro"/>
</dbReference>
<evidence type="ECO:0000256" key="6">
    <source>
        <dbReference type="ARBA" id="ARBA00022759"/>
    </source>
</evidence>
<gene>
    <name evidence="15" type="ORF">CBR_g26340</name>
</gene>
<dbReference type="Pfam" id="PF00122">
    <property type="entry name" value="E1-E2_ATPase"/>
    <property type="match status" value="1"/>
</dbReference>
<feature type="domain" description="Reverse transcriptase RNase H-like" evidence="14">
    <location>
        <begin position="222"/>
        <end position="325"/>
    </location>
</feature>
<dbReference type="Proteomes" id="UP000265515">
    <property type="component" value="Unassembled WGS sequence"/>
</dbReference>
<dbReference type="InterPro" id="IPR041373">
    <property type="entry name" value="RT_RNaseH"/>
</dbReference>
<organism evidence="15 16">
    <name type="scientific">Chara braunii</name>
    <name type="common">Braun's stonewort</name>
    <dbReference type="NCBI Taxonomy" id="69332"/>
    <lineage>
        <taxon>Eukaryota</taxon>
        <taxon>Viridiplantae</taxon>
        <taxon>Streptophyta</taxon>
        <taxon>Charophyceae</taxon>
        <taxon>Charales</taxon>
        <taxon>Characeae</taxon>
        <taxon>Chara</taxon>
    </lineage>
</organism>
<dbReference type="InterPro" id="IPR023299">
    <property type="entry name" value="ATPase_P-typ_cyto_dom_N"/>
</dbReference>
<dbReference type="STRING" id="69332.A0A388L7M3"/>
<dbReference type="Gene3D" id="2.70.150.10">
    <property type="entry name" value="Calcium-transporting ATPase, cytoplasmic transduction domain A"/>
    <property type="match status" value="1"/>
</dbReference>
<keyword evidence="3 11" id="KW-0812">Transmembrane</keyword>
<dbReference type="Gene3D" id="3.40.1110.10">
    <property type="entry name" value="Calcium-transporting ATPase, cytoplasmic domain N"/>
    <property type="match status" value="1"/>
</dbReference>
<dbReference type="Gene3D" id="3.40.50.1000">
    <property type="entry name" value="HAD superfamily/HAD-like"/>
    <property type="match status" value="1"/>
</dbReference>
<keyword evidence="2" id="KW-0808">Transferase</keyword>
<dbReference type="PROSITE" id="PS00154">
    <property type="entry name" value="ATPASE_E1_E2"/>
    <property type="match status" value="1"/>
</dbReference>
<dbReference type="InterPro" id="IPR059000">
    <property type="entry name" value="ATPase_P-type_domA"/>
</dbReference>
<dbReference type="InterPro" id="IPR043502">
    <property type="entry name" value="DNA/RNA_pol_sf"/>
</dbReference>
<keyword evidence="4" id="KW-0548">Nucleotidyltransferase</keyword>
<keyword evidence="5" id="KW-0540">Nuclease</keyword>
<dbReference type="GO" id="GO:0003964">
    <property type="term" value="F:RNA-directed DNA polymerase activity"/>
    <property type="evidence" value="ECO:0007669"/>
    <property type="project" value="UniProtKB-KW"/>
</dbReference>
<keyword evidence="7" id="KW-0378">Hydrolase</keyword>
<feature type="domain" description="P-type ATPase A" evidence="12">
    <location>
        <begin position="116"/>
        <end position="182"/>
    </location>
</feature>
<dbReference type="SUPFAM" id="SSF81665">
    <property type="entry name" value="Calcium ATPase, transmembrane domain M"/>
    <property type="match status" value="1"/>
</dbReference>
<evidence type="ECO:0000256" key="11">
    <source>
        <dbReference type="SAM" id="Phobius"/>
    </source>
</evidence>
<evidence type="ECO:0000256" key="8">
    <source>
        <dbReference type="ARBA" id="ARBA00022918"/>
    </source>
</evidence>
<dbReference type="GO" id="GO:0004519">
    <property type="term" value="F:endonuclease activity"/>
    <property type="evidence" value="ECO:0007669"/>
    <property type="project" value="UniProtKB-KW"/>
</dbReference>
<name>A0A388L7M3_CHABU</name>
<dbReference type="SUPFAM" id="SSF81653">
    <property type="entry name" value="Calcium ATPase, transduction domain A"/>
    <property type="match status" value="1"/>
</dbReference>
<feature type="transmembrane region" description="Helical" evidence="11">
    <location>
        <begin position="415"/>
        <end position="434"/>
    </location>
</feature>
<keyword evidence="8" id="KW-0695">RNA-directed DNA polymerase</keyword>
<keyword evidence="16" id="KW-1185">Reference proteome</keyword>
<dbReference type="InterPro" id="IPR032631">
    <property type="entry name" value="P-type_ATPase_N"/>
</dbReference>
<comment type="subcellular location">
    <subcellularLocation>
        <location evidence="1">Membrane</location>
    </subcellularLocation>
</comment>
<feature type="domain" description="P-type ATPase N-terminal" evidence="13">
    <location>
        <begin position="30"/>
        <end position="87"/>
    </location>
</feature>
<dbReference type="AlphaFoldDB" id="A0A388L7M3"/>
<dbReference type="InterPro" id="IPR008250">
    <property type="entry name" value="ATPase_P-typ_transduc_dom_A_sf"/>
</dbReference>
<evidence type="ECO:0000256" key="1">
    <source>
        <dbReference type="ARBA" id="ARBA00004370"/>
    </source>
</evidence>
<evidence type="ECO:0000256" key="7">
    <source>
        <dbReference type="ARBA" id="ARBA00022801"/>
    </source>
</evidence>
<dbReference type="GO" id="GO:0045332">
    <property type="term" value="P:phospholipid translocation"/>
    <property type="evidence" value="ECO:0007669"/>
    <property type="project" value="TreeGrafter"/>
</dbReference>
<dbReference type="Pfam" id="PF17917">
    <property type="entry name" value="RT_RNaseH"/>
    <property type="match status" value="1"/>
</dbReference>
<reference evidence="15 16" key="1">
    <citation type="journal article" date="2018" name="Cell">
        <title>The Chara Genome: Secondary Complexity and Implications for Plant Terrestrialization.</title>
        <authorList>
            <person name="Nishiyama T."/>
            <person name="Sakayama H."/>
            <person name="Vries J.D."/>
            <person name="Buschmann H."/>
            <person name="Saint-Marcoux D."/>
            <person name="Ullrich K.K."/>
            <person name="Haas F.B."/>
            <person name="Vanderstraeten L."/>
            <person name="Becker D."/>
            <person name="Lang D."/>
            <person name="Vosolsobe S."/>
            <person name="Rombauts S."/>
            <person name="Wilhelmsson P.K.I."/>
            <person name="Janitza P."/>
            <person name="Kern R."/>
            <person name="Heyl A."/>
            <person name="Rumpler F."/>
            <person name="Villalobos L.I.A.C."/>
            <person name="Clay J.M."/>
            <person name="Skokan R."/>
            <person name="Toyoda A."/>
            <person name="Suzuki Y."/>
            <person name="Kagoshima H."/>
            <person name="Schijlen E."/>
            <person name="Tajeshwar N."/>
            <person name="Catarino B."/>
            <person name="Hetherington A.J."/>
            <person name="Saltykova A."/>
            <person name="Bonnot C."/>
            <person name="Breuninger H."/>
            <person name="Symeonidi A."/>
            <person name="Radhakrishnan G.V."/>
            <person name="Van Nieuwerburgh F."/>
            <person name="Deforce D."/>
            <person name="Chang C."/>
            <person name="Karol K.G."/>
            <person name="Hedrich R."/>
            <person name="Ulvskov P."/>
            <person name="Glockner G."/>
            <person name="Delwiche C.F."/>
            <person name="Petrasek J."/>
            <person name="Van de Peer Y."/>
            <person name="Friml J."/>
            <person name="Beilby M."/>
            <person name="Dolan L."/>
            <person name="Kohara Y."/>
            <person name="Sugano S."/>
            <person name="Fujiyama A."/>
            <person name="Delaux P.-M."/>
            <person name="Quint M."/>
            <person name="TheiBen G."/>
            <person name="Hagemann M."/>
            <person name="Harholt J."/>
            <person name="Dunand C."/>
            <person name="Zachgo S."/>
            <person name="Langdale J."/>
            <person name="Maumus F."/>
            <person name="Straeten D.V.D."/>
            <person name="Gould S.B."/>
            <person name="Rensing S.A."/>
        </authorList>
    </citation>
    <scope>NUCLEOTIDE SEQUENCE [LARGE SCALE GENOMIC DNA]</scope>
    <source>
        <strain evidence="15 16">S276</strain>
    </source>
</reference>
<evidence type="ECO:0000256" key="9">
    <source>
        <dbReference type="ARBA" id="ARBA00022989"/>
    </source>
</evidence>
<evidence type="ECO:0008006" key="17">
    <source>
        <dbReference type="Google" id="ProtNLM"/>
    </source>
</evidence>
<evidence type="ECO:0000256" key="5">
    <source>
        <dbReference type="ARBA" id="ARBA00022722"/>
    </source>
</evidence>
<dbReference type="GO" id="GO:0140326">
    <property type="term" value="F:ATPase-coupled intramembrane lipid transporter activity"/>
    <property type="evidence" value="ECO:0007669"/>
    <property type="project" value="TreeGrafter"/>
</dbReference>
<dbReference type="Gene3D" id="3.10.20.370">
    <property type="match status" value="1"/>
</dbReference>
<dbReference type="Gramene" id="GBG78310">
    <property type="protein sequence ID" value="GBG78310"/>
    <property type="gene ID" value="CBR_g26340"/>
</dbReference>
<dbReference type="OrthoDB" id="377733at2759"/>
<evidence type="ECO:0000313" key="16">
    <source>
        <dbReference type="Proteomes" id="UP000265515"/>
    </source>
</evidence>
<sequence length="772" mass="86494">MLGDEVNQLRLNTRTVRLHCAEADRREALSEKECPPNIVQTSKYNLLSFLPINLFKQFSRTAKGFSLLVATLQLIPGLSPTSWVTTVMPLSFALLVDVVKEGYSDYMRHKADYEVNNRTVQVLKDKQFVPETWANVIVGDIVRVHDGEEFPADLVFLLSSDSQGVALVETSKLDGESNLETKYAFYRLLKKEAIWQWDKDCTSALKKLKRALIEYPVLKVADPSLPFVVTTDASQYGIGAVLQQEDGNGYRPVEFMSARMPCEKVAASTYETKLYALRQALDHWKHYLLGRHFKVYSDHETLRWLKTQAKMTPKLTRWAAEIDQFDFELKPVKGKYNVVADALSRRSDYFGAVVSKLERRMNRLITVMILCVLAFSLACAVEYNSWMTDNDRPHMIVKEDWPYLGAGHLASSVQFIRFIILFSSMVPASLYVMLDLAKVFQSLLIEWDIQMYHQGSNTCAKTNTFDLNEELGQVEIIFSDKTGTLTQNVMAFIQCDIGGITYGKRGHSKAAHSKATVSSARYTAPKSLSMVRPAARRARMRASQSVSSKHRPAEKSSQPLFEAKRSVRVQDNKPKGGVSKSKIVPSLPSFESMAMLGGLTKKKQTAVQKGFLSRFSLYGPRSAYHAAGKSITRVIGLIRRSIHSTSATPLQPRRKPVIHTISLDPVLRRMLRGLALGDEIQGELCKRFFMHLATCHTVIPTYPNGSDTATEPTYQSASPDEEALVAGAAGCGYKLIQRHLDEIVIDVQVAGEGITCRDEGDLAEVLVTLCNF</sequence>
<dbReference type="PANTHER" id="PTHR24092:SF218">
    <property type="entry name" value="PHOSPHOLIPID-TRANSPORTING ATPASE"/>
    <property type="match status" value="1"/>
</dbReference>
<keyword evidence="10 11" id="KW-0472">Membrane</keyword>
<accession>A0A388L7M3</accession>
<dbReference type="EMBL" id="BFEA01000291">
    <property type="protein sequence ID" value="GBG78310.1"/>
    <property type="molecule type" value="Genomic_DNA"/>
</dbReference>
<dbReference type="InterPro" id="IPR023298">
    <property type="entry name" value="ATPase_P-typ_TM_dom_sf"/>
</dbReference>
<keyword evidence="6" id="KW-0255">Endonuclease</keyword>
<dbReference type="InterPro" id="IPR018303">
    <property type="entry name" value="ATPase_P-typ_P_site"/>
</dbReference>
<keyword evidence="9 11" id="KW-1133">Transmembrane helix</keyword>
<evidence type="ECO:0000313" key="15">
    <source>
        <dbReference type="EMBL" id="GBG78310.1"/>
    </source>
</evidence>
<dbReference type="GO" id="GO:0005886">
    <property type="term" value="C:plasma membrane"/>
    <property type="evidence" value="ECO:0007669"/>
    <property type="project" value="TreeGrafter"/>
</dbReference>
<evidence type="ECO:0000259" key="13">
    <source>
        <dbReference type="Pfam" id="PF16209"/>
    </source>
</evidence>
<evidence type="ECO:0000256" key="4">
    <source>
        <dbReference type="ARBA" id="ARBA00022695"/>
    </source>
</evidence>
<protein>
    <recommendedName>
        <fullName evidence="17">P-type phospholipid transporter</fullName>
    </recommendedName>
</protein>
<dbReference type="InterPro" id="IPR023214">
    <property type="entry name" value="HAD_sf"/>
</dbReference>